<dbReference type="RefSeq" id="WP_097575748.1">
    <property type="nucleotide sequence ID" value="NZ_NWQG01000155.1"/>
</dbReference>
<dbReference type="Pfam" id="PF08240">
    <property type="entry name" value="ADH_N"/>
    <property type="match status" value="1"/>
</dbReference>
<dbReference type="CDD" id="cd08261">
    <property type="entry name" value="Zn_ADH7"/>
    <property type="match status" value="1"/>
</dbReference>
<evidence type="ECO:0000313" key="5">
    <source>
        <dbReference type="EMBL" id="PDQ19032.1"/>
    </source>
</evidence>
<evidence type="ECO:0000256" key="3">
    <source>
        <dbReference type="ARBA" id="ARBA00023002"/>
    </source>
</evidence>
<dbReference type="InterPro" id="IPR013149">
    <property type="entry name" value="ADH-like_C"/>
</dbReference>
<reference evidence="5 6" key="1">
    <citation type="submission" date="2017-09" db="EMBL/GenBank/DDBJ databases">
        <title>Mesorhizobum sanjuanii sp. nov. isolated from nodules of Lotus tenuis in saline-alkaline lowlands of Flooding Pampa.</title>
        <authorList>
            <person name="Sannazzaro A.I."/>
            <person name="Torres Tejerizo G.A."/>
            <person name="Fontana F."/>
            <person name="Cumpa Velazquez L.M."/>
            <person name="Hansen L."/>
            <person name="Pistorio M."/>
            <person name="Estrella M.J."/>
        </authorList>
    </citation>
    <scope>NUCLEOTIDE SEQUENCE [LARGE SCALE GENOMIC DNA]</scope>
    <source>
        <strain evidence="5 6">BSA136</strain>
    </source>
</reference>
<keyword evidence="6" id="KW-1185">Reference proteome</keyword>
<dbReference type="EMBL" id="NWQG01000155">
    <property type="protein sequence ID" value="PDQ19032.1"/>
    <property type="molecule type" value="Genomic_DNA"/>
</dbReference>
<keyword evidence="3" id="KW-0560">Oxidoreductase</keyword>
<evidence type="ECO:0000256" key="1">
    <source>
        <dbReference type="ARBA" id="ARBA00022723"/>
    </source>
</evidence>
<dbReference type="PANTHER" id="PTHR43401">
    <property type="entry name" value="L-THREONINE 3-DEHYDROGENASE"/>
    <property type="match status" value="1"/>
</dbReference>
<comment type="caution">
    <text evidence="5">The sequence shown here is derived from an EMBL/GenBank/DDBJ whole genome shotgun (WGS) entry which is preliminary data.</text>
</comment>
<organism evidence="5 6">
    <name type="scientific">Mesorhizobium sanjuanii</name>
    <dbReference type="NCBI Taxonomy" id="2037900"/>
    <lineage>
        <taxon>Bacteria</taxon>
        <taxon>Pseudomonadati</taxon>
        <taxon>Pseudomonadota</taxon>
        <taxon>Alphaproteobacteria</taxon>
        <taxon>Hyphomicrobiales</taxon>
        <taxon>Phyllobacteriaceae</taxon>
        <taxon>Mesorhizobium</taxon>
    </lineage>
</organism>
<accession>A0A2A6FBA9</accession>
<dbReference type="InterPro" id="IPR011032">
    <property type="entry name" value="GroES-like_sf"/>
</dbReference>
<evidence type="ECO:0000256" key="2">
    <source>
        <dbReference type="ARBA" id="ARBA00022833"/>
    </source>
</evidence>
<feature type="domain" description="Enoyl reductase (ER)" evidence="4">
    <location>
        <begin position="7"/>
        <end position="334"/>
    </location>
</feature>
<dbReference type="GO" id="GO:0016491">
    <property type="term" value="F:oxidoreductase activity"/>
    <property type="evidence" value="ECO:0007669"/>
    <property type="project" value="UniProtKB-KW"/>
</dbReference>
<dbReference type="InterPro" id="IPR050129">
    <property type="entry name" value="Zn_alcohol_dh"/>
</dbReference>
<dbReference type="SUPFAM" id="SSF50129">
    <property type="entry name" value="GroES-like"/>
    <property type="match status" value="1"/>
</dbReference>
<dbReference type="SUPFAM" id="SSF51735">
    <property type="entry name" value="NAD(P)-binding Rossmann-fold domains"/>
    <property type="match status" value="1"/>
</dbReference>
<protein>
    <submittedName>
        <fullName evidence="5">Zn-dependent alcohol dehydrogenase</fullName>
    </submittedName>
</protein>
<keyword evidence="2" id="KW-0862">Zinc</keyword>
<evidence type="ECO:0000259" key="4">
    <source>
        <dbReference type="SMART" id="SM00829"/>
    </source>
</evidence>
<dbReference type="SMART" id="SM00829">
    <property type="entry name" value="PKS_ER"/>
    <property type="match status" value="1"/>
</dbReference>
<dbReference type="GO" id="GO:0046872">
    <property type="term" value="F:metal ion binding"/>
    <property type="evidence" value="ECO:0007669"/>
    <property type="project" value="UniProtKB-KW"/>
</dbReference>
<gene>
    <name evidence="5" type="ORF">CN311_21680</name>
</gene>
<dbReference type="Pfam" id="PF00107">
    <property type="entry name" value="ADH_zinc_N"/>
    <property type="match status" value="1"/>
</dbReference>
<keyword evidence="1" id="KW-0479">Metal-binding</keyword>
<name>A0A2A6FBA9_9HYPH</name>
<dbReference type="Proteomes" id="UP000219182">
    <property type="component" value="Unassembled WGS sequence"/>
</dbReference>
<dbReference type="InterPro" id="IPR013154">
    <property type="entry name" value="ADH-like_N"/>
</dbReference>
<dbReference type="InterPro" id="IPR036291">
    <property type="entry name" value="NAD(P)-bd_dom_sf"/>
</dbReference>
<dbReference type="Gene3D" id="3.40.50.720">
    <property type="entry name" value="NAD(P)-binding Rossmann-like Domain"/>
    <property type="match status" value="1"/>
</dbReference>
<dbReference type="InterPro" id="IPR020843">
    <property type="entry name" value="ER"/>
</dbReference>
<evidence type="ECO:0000313" key="6">
    <source>
        <dbReference type="Proteomes" id="UP000219182"/>
    </source>
</evidence>
<proteinExistence type="predicted"/>
<dbReference type="Gene3D" id="3.90.180.10">
    <property type="entry name" value="Medium-chain alcohol dehydrogenases, catalytic domain"/>
    <property type="match status" value="1"/>
</dbReference>
<dbReference type="AlphaFoldDB" id="A0A2A6FBA9"/>
<sequence length="338" mass="34960">MRAAIFDAPFSIRMADAPKPEPQPGEVLVRVKAAGLCAGDLYIYTGKNPYVSYPRIGCHEISGVVEAYGPGSSGPPIGTRVVVDPFIGCGRCYPCRVGKRNCCANLAIVGVHREGGFADFVTAPAGNLNVVPDGLTDFEAAFAEPVAIGVQGCRRGMVGAQDTILVLGAGPIGLAIIEVARAHGAKVYATDLSAERLTTAADLGAIPVAGGAGLVERAMELTNGEGMPVVMEATGAAPAMERTIDLVAAGGRIVILSLVKKGQGITFPGLDFTRKEVTILGSRASVDCFPEALELLASGKIHYPKIASSFALGEAPGVFQKLADNPMALHKAVFVSED</sequence>
<dbReference type="PANTHER" id="PTHR43401:SF2">
    <property type="entry name" value="L-THREONINE 3-DEHYDROGENASE"/>
    <property type="match status" value="1"/>
</dbReference>